<accession>A0A1A8WPF6</accession>
<protein>
    <submittedName>
        <fullName evidence="2">Uncharacterized protein</fullName>
    </submittedName>
</protein>
<dbReference type="EMBL" id="FLQU01000388">
    <property type="protein sequence ID" value="SBS85011.1"/>
    <property type="molecule type" value="Genomic_DNA"/>
</dbReference>
<proteinExistence type="predicted"/>
<dbReference type="Proteomes" id="UP000078546">
    <property type="component" value="Unassembled WGS sequence"/>
</dbReference>
<reference evidence="2" key="2">
    <citation type="submission" date="2016-05" db="EMBL/GenBank/DDBJ databases">
        <authorList>
            <person name="Lavstsen T."/>
            <person name="Jespersen J.S."/>
        </authorList>
    </citation>
    <scope>NUCLEOTIDE SEQUENCE [LARGE SCALE GENOMIC DNA]</scope>
</reference>
<sequence length="85" mass="9679">MEQCLREGAKTHVLTVMHLYNKLILFEIILGAKFSKNTNLVIATVEAEEVTEEEITAEAIMAEEIIAKGKTRADVQRWMTWTAWA</sequence>
<evidence type="ECO:0000313" key="4">
    <source>
        <dbReference type="Proteomes" id="UP000078560"/>
    </source>
</evidence>
<dbReference type="AlphaFoldDB" id="A0A1A8WPF6"/>
<gene>
    <name evidence="2" type="ORF">POVCU1_026480</name>
    <name evidence="1" type="ORF">POVCU2_0029190</name>
</gene>
<reference evidence="3 4" key="1">
    <citation type="submission" date="2016-05" db="EMBL/GenBank/DDBJ databases">
        <authorList>
            <person name="Naeem Raeece"/>
        </authorList>
    </citation>
    <scope>NUCLEOTIDE SEQUENCE [LARGE SCALE GENOMIC DNA]</scope>
</reference>
<dbReference type="EMBL" id="FLQV01000488">
    <property type="protein sequence ID" value="SBS93741.1"/>
    <property type="molecule type" value="Genomic_DNA"/>
</dbReference>
<organism evidence="2 3">
    <name type="scientific">Plasmodium ovale curtisi</name>
    <dbReference type="NCBI Taxonomy" id="864141"/>
    <lineage>
        <taxon>Eukaryota</taxon>
        <taxon>Sar</taxon>
        <taxon>Alveolata</taxon>
        <taxon>Apicomplexa</taxon>
        <taxon>Aconoidasida</taxon>
        <taxon>Haemosporida</taxon>
        <taxon>Plasmodiidae</taxon>
        <taxon>Plasmodium</taxon>
        <taxon>Plasmodium (Plasmodium)</taxon>
    </lineage>
</organism>
<evidence type="ECO:0000313" key="3">
    <source>
        <dbReference type="Proteomes" id="UP000078546"/>
    </source>
</evidence>
<dbReference type="Proteomes" id="UP000078560">
    <property type="component" value="Unassembled WGS sequence"/>
</dbReference>
<evidence type="ECO:0000313" key="2">
    <source>
        <dbReference type="EMBL" id="SBS93741.1"/>
    </source>
</evidence>
<evidence type="ECO:0000313" key="1">
    <source>
        <dbReference type="EMBL" id="SBS85011.1"/>
    </source>
</evidence>
<name>A0A1A8WPF6_PLAOA</name>